<evidence type="ECO:0000313" key="1">
    <source>
        <dbReference type="Proteomes" id="UP000036681"/>
    </source>
</evidence>
<accession>A0A0M3IR06</accession>
<dbReference type="AlphaFoldDB" id="A0A0M3IR06"/>
<reference evidence="2" key="1">
    <citation type="submission" date="2017-02" db="UniProtKB">
        <authorList>
            <consortium name="WormBaseParasite"/>
        </authorList>
    </citation>
    <scope>IDENTIFICATION</scope>
</reference>
<evidence type="ECO:0000313" key="2">
    <source>
        <dbReference type="WBParaSite" id="ALUE_0002118401-mRNA-1"/>
    </source>
</evidence>
<name>A0A0M3IR06_ASCLU</name>
<dbReference type="Proteomes" id="UP000036681">
    <property type="component" value="Unplaced"/>
</dbReference>
<organism evidence="1 2">
    <name type="scientific">Ascaris lumbricoides</name>
    <name type="common">Giant roundworm</name>
    <dbReference type="NCBI Taxonomy" id="6252"/>
    <lineage>
        <taxon>Eukaryota</taxon>
        <taxon>Metazoa</taxon>
        <taxon>Ecdysozoa</taxon>
        <taxon>Nematoda</taxon>
        <taxon>Chromadorea</taxon>
        <taxon>Rhabditida</taxon>
        <taxon>Spirurina</taxon>
        <taxon>Ascaridomorpha</taxon>
        <taxon>Ascaridoidea</taxon>
        <taxon>Ascarididae</taxon>
        <taxon>Ascaris</taxon>
    </lineage>
</organism>
<protein>
    <submittedName>
        <fullName evidence="2">HNH endonuclease</fullName>
    </submittedName>
</protein>
<dbReference type="WBParaSite" id="ALUE_0002118401-mRNA-1">
    <property type="protein sequence ID" value="ALUE_0002118401-mRNA-1"/>
    <property type="gene ID" value="ALUE_0002118401"/>
</dbReference>
<keyword evidence="1" id="KW-1185">Reference proteome</keyword>
<proteinExistence type="predicted"/>
<sequence length="95" mass="10675">MKMNDTVTMLFSDALCRDCNGREVTWTRAAANPHLLNELLLPYTSKAVKRCSSLNRNGSREVRQNIRRTVKGLAINEGGQQVKQRAQCLNISLIS</sequence>